<organism evidence="2 3">
    <name type="scientific">Romboutsia sedimentorum</name>
    <dbReference type="NCBI Taxonomy" id="1368474"/>
    <lineage>
        <taxon>Bacteria</taxon>
        <taxon>Bacillati</taxon>
        <taxon>Bacillota</taxon>
        <taxon>Clostridia</taxon>
        <taxon>Peptostreptococcales</taxon>
        <taxon>Peptostreptococcaceae</taxon>
        <taxon>Romboutsia</taxon>
    </lineage>
</organism>
<dbReference type="PROSITE" id="PS51186">
    <property type="entry name" value="GNAT"/>
    <property type="match status" value="1"/>
</dbReference>
<dbReference type="Proteomes" id="UP001301012">
    <property type="component" value="Unassembled WGS sequence"/>
</dbReference>
<dbReference type="SUPFAM" id="SSF55729">
    <property type="entry name" value="Acyl-CoA N-acyltransferases (Nat)"/>
    <property type="match status" value="1"/>
</dbReference>
<gene>
    <name evidence="2" type="ORF">QOZ84_02635</name>
</gene>
<reference evidence="2 3" key="1">
    <citation type="submission" date="2023-05" db="EMBL/GenBank/DDBJ databases">
        <title>Rombocin, a short stable natural nisin variant, displays selective antimicrobial activity against Listeria monocytogenes and employs dual mode of action to kill target bacterial strains.</title>
        <authorList>
            <person name="Wambui J."/>
            <person name="Stephan R."/>
            <person name="Kuipers O.P."/>
        </authorList>
    </citation>
    <scope>NUCLEOTIDE SEQUENCE [LARGE SCALE GENOMIC DNA]</scope>
    <source>
        <strain evidence="2 3">RC002</strain>
    </source>
</reference>
<evidence type="ECO:0000313" key="2">
    <source>
        <dbReference type="EMBL" id="MDK2562432.1"/>
    </source>
</evidence>
<dbReference type="Pfam" id="PF00583">
    <property type="entry name" value="Acetyltransf_1"/>
    <property type="match status" value="1"/>
</dbReference>
<evidence type="ECO:0000313" key="3">
    <source>
        <dbReference type="Proteomes" id="UP001301012"/>
    </source>
</evidence>
<evidence type="ECO:0000259" key="1">
    <source>
        <dbReference type="PROSITE" id="PS51186"/>
    </source>
</evidence>
<name>A0ABT7E6X7_9FIRM</name>
<feature type="domain" description="N-acetyltransferase" evidence="1">
    <location>
        <begin position="3"/>
        <end position="156"/>
    </location>
</feature>
<dbReference type="InterPro" id="IPR016181">
    <property type="entry name" value="Acyl_CoA_acyltransferase"/>
</dbReference>
<keyword evidence="2" id="KW-0808">Transferase</keyword>
<dbReference type="Gene3D" id="3.40.630.30">
    <property type="match status" value="1"/>
</dbReference>
<keyword evidence="3" id="KW-1185">Reference proteome</keyword>
<sequence length="159" mass="18511">MNLKSESLTEKQAKEISKWKYDGEYEIYNLPKWDTMVKEGYSLCDELKRKRFSAYTNEENELVGFTNLLDEGESVFFGIGVNPKYCNQGIGKIITQCALIDCKTNFPNKPVILEVRTWNNRAINCYKAQGFEIIEIKHQETCIGMGEFYVMRYINNSEN</sequence>
<dbReference type="RefSeq" id="WP_284131411.1">
    <property type="nucleotide sequence ID" value="NZ_JASKYM010000001.1"/>
</dbReference>
<proteinExistence type="predicted"/>
<dbReference type="GO" id="GO:0016746">
    <property type="term" value="F:acyltransferase activity"/>
    <property type="evidence" value="ECO:0007669"/>
    <property type="project" value="UniProtKB-KW"/>
</dbReference>
<dbReference type="InterPro" id="IPR000182">
    <property type="entry name" value="GNAT_dom"/>
</dbReference>
<dbReference type="EMBL" id="JASKYM010000001">
    <property type="protein sequence ID" value="MDK2562432.1"/>
    <property type="molecule type" value="Genomic_DNA"/>
</dbReference>
<protein>
    <submittedName>
        <fullName evidence="2">GNAT family N-acetyltransferase</fullName>
        <ecNumber evidence="2">2.3.1.-</ecNumber>
    </submittedName>
</protein>
<comment type="caution">
    <text evidence="2">The sequence shown here is derived from an EMBL/GenBank/DDBJ whole genome shotgun (WGS) entry which is preliminary data.</text>
</comment>
<accession>A0ABT7E6X7</accession>
<keyword evidence="2" id="KW-0012">Acyltransferase</keyword>
<dbReference type="EC" id="2.3.1.-" evidence="2"/>